<gene>
    <name evidence="3" type="ORF">BA177_12090</name>
</gene>
<dbReference type="AlphaFoldDB" id="A0A193LH30"/>
<feature type="chain" id="PRO_5008260259" evidence="2">
    <location>
        <begin position="35"/>
        <end position="101"/>
    </location>
</feature>
<feature type="compositionally biased region" description="Acidic residues" evidence="1">
    <location>
        <begin position="49"/>
        <end position="91"/>
    </location>
</feature>
<dbReference type="STRING" id="1548547.BA177_12090"/>
<proteinExistence type="predicted"/>
<feature type="compositionally biased region" description="Low complexity" evidence="1">
    <location>
        <begin position="37"/>
        <end position="48"/>
    </location>
</feature>
<organism evidence="3 4">
    <name type="scientific">Woeseia oceani</name>
    <dbReference type="NCBI Taxonomy" id="1548547"/>
    <lineage>
        <taxon>Bacteria</taxon>
        <taxon>Pseudomonadati</taxon>
        <taxon>Pseudomonadota</taxon>
        <taxon>Gammaproteobacteria</taxon>
        <taxon>Woeseiales</taxon>
        <taxon>Woeseiaceae</taxon>
        <taxon>Woeseia</taxon>
    </lineage>
</organism>
<evidence type="ECO:0000256" key="1">
    <source>
        <dbReference type="SAM" id="MobiDB-lite"/>
    </source>
</evidence>
<dbReference type="KEGG" id="woc:BA177_12090"/>
<evidence type="ECO:0000313" key="3">
    <source>
        <dbReference type="EMBL" id="ANO51840.1"/>
    </source>
</evidence>
<evidence type="ECO:0000256" key="2">
    <source>
        <dbReference type="SAM" id="SignalP"/>
    </source>
</evidence>
<dbReference type="Proteomes" id="UP000092695">
    <property type="component" value="Chromosome"/>
</dbReference>
<dbReference type="EMBL" id="CP016268">
    <property type="protein sequence ID" value="ANO51840.1"/>
    <property type="molecule type" value="Genomic_DNA"/>
</dbReference>
<reference evidence="3 4" key="1">
    <citation type="submission" date="2016-06" db="EMBL/GenBank/DDBJ databases">
        <title>Complete genome sequence of a deep-branching marine Gamma Proteobacterium Woeseia oceani type strain XK5.</title>
        <authorList>
            <person name="Mu D."/>
            <person name="Du Z."/>
        </authorList>
    </citation>
    <scope>NUCLEOTIDE SEQUENCE [LARGE SCALE GENOMIC DNA]</scope>
    <source>
        <strain evidence="3 4">XK5</strain>
    </source>
</reference>
<protein>
    <submittedName>
        <fullName evidence="3">Uncharacterized protein</fullName>
    </submittedName>
</protein>
<feature type="signal peptide" evidence="2">
    <location>
        <begin position="1"/>
        <end position="34"/>
    </location>
</feature>
<keyword evidence="4" id="KW-1185">Reference proteome</keyword>
<sequence>MAVQLNKISFQAPKMKQLTLIMLCGLLAATFTVAQESADPAAAQTAAEEPADTADADAGDVEADEIDDSDLDLQTYEEDDDDFVPTEEIPADEPIPFPTNI</sequence>
<keyword evidence="2" id="KW-0732">Signal</keyword>
<evidence type="ECO:0000313" key="4">
    <source>
        <dbReference type="Proteomes" id="UP000092695"/>
    </source>
</evidence>
<feature type="region of interest" description="Disordered" evidence="1">
    <location>
        <begin position="37"/>
        <end position="101"/>
    </location>
</feature>
<accession>A0A193LH30</accession>
<name>A0A193LH30_9GAMM</name>